<dbReference type="InterPro" id="IPR040145">
    <property type="entry name" value="ITM2"/>
</dbReference>
<keyword evidence="11 14" id="KW-0472">Membrane</keyword>
<accession>A0A5C6PLF6</accession>
<dbReference type="GO" id="GO:0010008">
    <property type="term" value="C:endosome membrane"/>
    <property type="evidence" value="ECO:0007669"/>
    <property type="project" value="UniProtKB-SubCell"/>
</dbReference>
<dbReference type="GO" id="GO:0070062">
    <property type="term" value="C:extracellular exosome"/>
    <property type="evidence" value="ECO:0007669"/>
    <property type="project" value="TreeGrafter"/>
</dbReference>
<name>A0A5C6PLF6_9TELE</name>
<evidence type="ECO:0000256" key="6">
    <source>
        <dbReference type="ARBA" id="ARBA00022692"/>
    </source>
</evidence>
<keyword evidence="17" id="KW-1185">Reference proteome</keyword>
<evidence type="ECO:0000256" key="14">
    <source>
        <dbReference type="RuleBase" id="RU367061"/>
    </source>
</evidence>
<comment type="caution">
    <text evidence="16">The sequence shown here is derived from an EMBL/GenBank/DDBJ whole genome shotgun (WGS) entry which is preliminary data.</text>
</comment>
<evidence type="ECO:0000256" key="5">
    <source>
        <dbReference type="ARBA" id="ARBA00022475"/>
    </source>
</evidence>
<evidence type="ECO:0000313" key="17">
    <source>
        <dbReference type="Proteomes" id="UP000324091"/>
    </source>
</evidence>
<dbReference type="PROSITE" id="PS50869">
    <property type="entry name" value="BRICHOS"/>
    <property type="match status" value="1"/>
</dbReference>
<keyword evidence="9 14" id="KW-1133">Transmembrane helix</keyword>
<dbReference type="PANTHER" id="PTHR10962:SF4">
    <property type="entry name" value="INTEGRAL MEMBRANE PROTEIN 2B"/>
    <property type="match status" value="1"/>
</dbReference>
<evidence type="ECO:0000256" key="1">
    <source>
        <dbReference type="ARBA" id="ARBA00004323"/>
    </source>
</evidence>
<keyword evidence="12" id="KW-1015">Disulfide bond</keyword>
<evidence type="ECO:0000259" key="15">
    <source>
        <dbReference type="PROSITE" id="PS50869"/>
    </source>
</evidence>
<dbReference type="PANTHER" id="PTHR10962">
    <property type="entry name" value="INTEGRAL TRANSMEMBRANE PROTEIN 2"/>
    <property type="match status" value="1"/>
</dbReference>
<keyword evidence="13" id="KW-0325">Glycoprotein</keyword>
<dbReference type="GO" id="GO:0042985">
    <property type="term" value="P:negative regulation of amyloid precursor protein biosynthetic process"/>
    <property type="evidence" value="ECO:0007669"/>
    <property type="project" value="TreeGrafter"/>
</dbReference>
<evidence type="ECO:0000313" key="16">
    <source>
        <dbReference type="EMBL" id="TWW80223.1"/>
    </source>
</evidence>
<dbReference type="GO" id="GO:0001540">
    <property type="term" value="F:amyloid-beta binding"/>
    <property type="evidence" value="ECO:0007669"/>
    <property type="project" value="TreeGrafter"/>
</dbReference>
<dbReference type="EMBL" id="RHFK02000001">
    <property type="protein sequence ID" value="TWW80223.1"/>
    <property type="molecule type" value="Genomic_DNA"/>
</dbReference>
<gene>
    <name evidence="16" type="ORF">D4764_01G0000380</name>
</gene>
<dbReference type="AlphaFoldDB" id="A0A5C6PLF6"/>
<keyword evidence="10" id="KW-0333">Golgi apparatus</keyword>
<evidence type="ECO:0000256" key="12">
    <source>
        <dbReference type="ARBA" id="ARBA00023157"/>
    </source>
</evidence>
<dbReference type="GO" id="GO:0000139">
    <property type="term" value="C:Golgi membrane"/>
    <property type="evidence" value="ECO:0007669"/>
    <property type="project" value="UniProtKB-SubCell"/>
</dbReference>
<evidence type="ECO:0000256" key="9">
    <source>
        <dbReference type="ARBA" id="ARBA00022989"/>
    </source>
</evidence>
<keyword evidence="6 14" id="KW-0812">Transmembrane</keyword>
<evidence type="ECO:0000256" key="13">
    <source>
        <dbReference type="ARBA" id="ARBA00023180"/>
    </source>
</evidence>
<dbReference type="InterPro" id="IPR007084">
    <property type="entry name" value="BRICHOS_dom"/>
</dbReference>
<dbReference type="Pfam" id="PF04089">
    <property type="entry name" value="BRICHOS"/>
    <property type="match status" value="1"/>
</dbReference>
<evidence type="ECO:0000256" key="7">
    <source>
        <dbReference type="ARBA" id="ARBA00022753"/>
    </source>
</evidence>
<comment type="subcellular location">
    <subcellularLocation>
        <location evidence="2">Cell membrane</location>
        <topology evidence="2">Single-pass type II membrane protein</topology>
    </subcellularLocation>
    <subcellularLocation>
        <location evidence="3">Endosome membrane</location>
        <topology evidence="3">Single-pass type II membrane protein</topology>
    </subcellularLocation>
    <subcellularLocation>
        <location evidence="1">Golgi apparatus membrane</location>
        <topology evidence="1">Single-pass type II membrane protein</topology>
    </subcellularLocation>
    <subcellularLocation>
        <location evidence="14">Membrane</location>
        <topology evidence="14">Single-pass type II membrane protein</topology>
    </subcellularLocation>
</comment>
<proteinExistence type="inferred from homology"/>
<keyword evidence="8 14" id="KW-0735">Signal-anchor</keyword>
<comment type="similarity">
    <text evidence="4 14">Belongs to the ITM2 family.</text>
</comment>
<keyword evidence="5 14" id="KW-1003">Cell membrane</keyword>
<keyword evidence="7" id="KW-0967">Endosome</keyword>
<organism evidence="16 17">
    <name type="scientific">Takifugu flavidus</name>
    <name type="common">sansaifugu</name>
    <dbReference type="NCBI Taxonomy" id="433684"/>
    <lineage>
        <taxon>Eukaryota</taxon>
        <taxon>Metazoa</taxon>
        <taxon>Chordata</taxon>
        <taxon>Craniata</taxon>
        <taxon>Vertebrata</taxon>
        <taxon>Euteleostomi</taxon>
        <taxon>Actinopterygii</taxon>
        <taxon>Neopterygii</taxon>
        <taxon>Teleostei</taxon>
        <taxon>Neoteleostei</taxon>
        <taxon>Acanthomorphata</taxon>
        <taxon>Eupercaria</taxon>
        <taxon>Tetraodontiformes</taxon>
        <taxon>Tetradontoidea</taxon>
        <taxon>Tetraodontidae</taxon>
        <taxon>Takifugu</taxon>
    </lineage>
</organism>
<dbReference type="SMART" id="SM01039">
    <property type="entry name" value="BRICHOS"/>
    <property type="match status" value="1"/>
</dbReference>
<dbReference type="GO" id="GO:0005886">
    <property type="term" value="C:plasma membrane"/>
    <property type="evidence" value="ECO:0007669"/>
    <property type="project" value="UniProtKB-SubCell"/>
</dbReference>
<evidence type="ECO:0000256" key="3">
    <source>
        <dbReference type="ARBA" id="ARBA00004639"/>
    </source>
</evidence>
<feature type="transmembrane region" description="Helical" evidence="14">
    <location>
        <begin position="42"/>
        <end position="69"/>
    </location>
</feature>
<evidence type="ECO:0000256" key="10">
    <source>
        <dbReference type="ARBA" id="ARBA00023034"/>
    </source>
</evidence>
<dbReference type="Proteomes" id="UP000324091">
    <property type="component" value="Chromosome 1"/>
</dbReference>
<feature type="domain" description="BRICHOS" evidence="15">
    <location>
        <begin position="137"/>
        <end position="231"/>
    </location>
</feature>
<evidence type="ECO:0000256" key="8">
    <source>
        <dbReference type="ARBA" id="ARBA00022968"/>
    </source>
</evidence>
<sequence>MVKVSFNSALGRKEMQKDAEILLPEEQNGAEVAVPTGSPSRAWCWCMCLGLALMLSGVVIGGVYLYHYYVTEEEQVFFCGMRYHEEDFMVNDEVAEVTRCFQHVDELSHQQLLQLQESIQILEKEQVELVNIPVPGFGDGDPAKIVHDFQRSLTAYYDQSLDKCYVIPLNTSIVMPPRDLLELLVNIKAGTYLPRSYLVHEEMVVTERLQRVDQLGAYIYSLCRGKDTFKLQRRDHILGMQKRDVHNCRRIRHFESHVVVETQICEL</sequence>
<evidence type="ECO:0000256" key="11">
    <source>
        <dbReference type="ARBA" id="ARBA00023136"/>
    </source>
</evidence>
<reference evidence="16 17" key="1">
    <citation type="submission" date="2019-04" db="EMBL/GenBank/DDBJ databases">
        <title>Chromosome genome assembly for Takifugu flavidus.</title>
        <authorList>
            <person name="Xiao S."/>
        </authorList>
    </citation>
    <scope>NUCLEOTIDE SEQUENCE [LARGE SCALE GENOMIC DNA]</scope>
    <source>
        <strain evidence="16">HTHZ2018</strain>
        <tissue evidence="16">Muscle</tissue>
    </source>
</reference>
<evidence type="ECO:0000256" key="2">
    <source>
        <dbReference type="ARBA" id="ARBA00004401"/>
    </source>
</evidence>
<protein>
    <recommendedName>
        <fullName evidence="14">Integral membrane protein 2</fullName>
    </recommendedName>
</protein>
<evidence type="ECO:0000256" key="4">
    <source>
        <dbReference type="ARBA" id="ARBA00006794"/>
    </source>
</evidence>